<dbReference type="PANTHER" id="PTHR28208:SF3">
    <property type="entry name" value="PHOSPHATIDATE PHOSPHATASE APP1"/>
    <property type="match status" value="1"/>
</dbReference>
<accession>A0A0C9W2H9</accession>
<reference evidence="3 4" key="1">
    <citation type="submission" date="2014-04" db="EMBL/GenBank/DDBJ databases">
        <title>Evolutionary Origins and Diversification of the Mycorrhizal Mutualists.</title>
        <authorList>
            <consortium name="DOE Joint Genome Institute"/>
            <consortium name="Mycorrhizal Genomics Consortium"/>
            <person name="Kohler A."/>
            <person name="Kuo A."/>
            <person name="Nagy L.G."/>
            <person name="Floudas D."/>
            <person name="Copeland A."/>
            <person name="Barry K.W."/>
            <person name="Cichocki N."/>
            <person name="Veneault-Fourrey C."/>
            <person name="LaButti K."/>
            <person name="Lindquist E.A."/>
            <person name="Lipzen A."/>
            <person name="Lundell T."/>
            <person name="Morin E."/>
            <person name="Murat C."/>
            <person name="Riley R."/>
            <person name="Ohm R."/>
            <person name="Sun H."/>
            <person name="Tunlid A."/>
            <person name="Henrissat B."/>
            <person name="Grigoriev I.V."/>
            <person name="Hibbett D.S."/>
            <person name="Martin F."/>
        </authorList>
    </citation>
    <scope>NUCLEOTIDE SEQUENCE [LARGE SCALE GENOMIC DNA]</scope>
    <source>
        <strain evidence="3 4">MD-312</strain>
    </source>
</reference>
<organism evidence="3 4">
    <name type="scientific">Hydnomerulius pinastri MD-312</name>
    <dbReference type="NCBI Taxonomy" id="994086"/>
    <lineage>
        <taxon>Eukaryota</taxon>
        <taxon>Fungi</taxon>
        <taxon>Dikarya</taxon>
        <taxon>Basidiomycota</taxon>
        <taxon>Agaricomycotina</taxon>
        <taxon>Agaricomycetes</taxon>
        <taxon>Agaricomycetidae</taxon>
        <taxon>Boletales</taxon>
        <taxon>Boletales incertae sedis</taxon>
        <taxon>Leucogyrophana</taxon>
    </lineage>
</organism>
<feature type="region of interest" description="Disordered" evidence="1">
    <location>
        <begin position="495"/>
        <end position="599"/>
    </location>
</feature>
<keyword evidence="4" id="KW-1185">Reference proteome</keyword>
<evidence type="ECO:0000313" key="4">
    <source>
        <dbReference type="Proteomes" id="UP000053820"/>
    </source>
</evidence>
<gene>
    <name evidence="3" type="ORF">HYDPIDRAFT_153245</name>
</gene>
<evidence type="ECO:0000313" key="3">
    <source>
        <dbReference type="EMBL" id="KIJ65200.1"/>
    </source>
</evidence>
<dbReference type="Pfam" id="PF09949">
    <property type="entry name" value="APP1_cat"/>
    <property type="match status" value="1"/>
</dbReference>
<evidence type="ECO:0000259" key="2">
    <source>
        <dbReference type="Pfam" id="PF09949"/>
    </source>
</evidence>
<proteinExistence type="predicted"/>
<protein>
    <recommendedName>
        <fullName evidence="2">Phosphatidate phosphatase APP1 catalytic domain-containing protein</fullName>
    </recommendedName>
</protein>
<feature type="domain" description="Phosphatidate phosphatase APP1 catalytic" evidence="2">
    <location>
        <begin position="335"/>
        <end position="486"/>
    </location>
</feature>
<dbReference type="InterPro" id="IPR019236">
    <property type="entry name" value="APP1_cat"/>
</dbReference>
<dbReference type="PANTHER" id="PTHR28208">
    <property type="entry name" value="PHOSPHATIDATE PHOSPHATASE APP1"/>
    <property type="match status" value="1"/>
</dbReference>
<dbReference type="GO" id="GO:0008195">
    <property type="term" value="F:phosphatidate phosphatase activity"/>
    <property type="evidence" value="ECO:0007669"/>
    <property type="project" value="InterPro"/>
</dbReference>
<dbReference type="EMBL" id="KN839844">
    <property type="protein sequence ID" value="KIJ65200.1"/>
    <property type="molecule type" value="Genomic_DNA"/>
</dbReference>
<dbReference type="InterPro" id="IPR052935">
    <property type="entry name" value="Mg2+_PAP"/>
</dbReference>
<dbReference type="GO" id="GO:0030479">
    <property type="term" value="C:actin cortical patch"/>
    <property type="evidence" value="ECO:0007669"/>
    <property type="project" value="TreeGrafter"/>
</dbReference>
<name>A0A0C9W2H9_9AGAM</name>
<sequence>MSARKSPPSSRLTSLKDYLSQRDFKLALPSRRALRPGEGGYVDGHDTPQSWSQWAGQKIRRNGSDVATIDEVNLFPGWATKRPRIPAPDEHESAFDVSLHVSGFATSRRNPELVTRSQRAFLRLAKGFASLPKLQPTLRQSDTEIDDTLGRLHLPPRPDEISDDYEVQNLDKQFRDSGDNDNSLEIDEHMFPESSQSPPPVAPADGSISAELQRLHDNLESRLRPFWSSALSSRMVEVSVFAHPLNPQTHRHSVDCQPLLTQEILTGPDGFFSGTFKIHWKDICDHPVGVHIAFDETCFEHELLVEARVVGLEHTQALHATPTKATRVPITQSTVRVISDIDDTVKMSRILDGARAVFQNVFVKDLEDTVIPGMGEWYSEMWKCGVRFHYVSNSPFELLPVINQFISISQLPPGSIRLRSYAGRSLFNGLLSAPATRKRANVIEVLDHFPRSHFLLVGDSGEQDLELYASLAAERPEQIAGVFIRDVGRVGLDDPTGTRAEFAPMIQPRTPLSKGSMPLPGTSSPRPPPTRALSDTETQVPIHPGSIRIPRPTPKRSLPPSSYSLETTPEPKSFGSSRASVDSSSSMGSVGSSTSSSLLSMRPMRRGTMPITEGERRRWDLQNRVNRARLLMPAHIVLRVFEDPKECLEAEQIVERLISVSQPLR</sequence>
<dbReference type="Proteomes" id="UP000053820">
    <property type="component" value="Unassembled WGS sequence"/>
</dbReference>
<dbReference type="AlphaFoldDB" id="A0A0C9W2H9"/>
<feature type="region of interest" description="Disordered" evidence="1">
    <location>
        <begin position="138"/>
        <end position="164"/>
    </location>
</feature>
<dbReference type="OrthoDB" id="2117591at2759"/>
<dbReference type="HOGENOM" id="CLU_017236_0_0_1"/>
<evidence type="ECO:0000256" key="1">
    <source>
        <dbReference type="SAM" id="MobiDB-lite"/>
    </source>
</evidence>
<feature type="compositionally biased region" description="Low complexity" evidence="1">
    <location>
        <begin position="573"/>
        <end position="599"/>
    </location>
</feature>